<dbReference type="EMBL" id="JACVVK020000455">
    <property type="protein sequence ID" value="KAK7473865.1"/>
    <property type="molecule type" value="Genomic_DNA"/>
</dbReference>
<proteinExistence type="predicted"/>
<keyword evidence="3" id="KW-1185">Reference proteome</keyword>
<dbReference type="AlphaFoldDB" id="A0ABD0JGF6"/>
<sequence length="93" mass="10036">MGFETIFFLPPRGSSNTRSDLEHEAISKKQNKNPTSCTRKGEKSGVGAGGEKGVECNRKTSRVFLEGDGSALSGISRNLSSLDTCQPLCDNWL</sequence>
<organism evidence="2 3">
    <name type="scientific">Batillaria attramentaria</name>
    <dbReference type="NCBI Taxonomy" id="370345"/>
    <lineage>
        <taxon>Eukaryota</taxon>
        <taxon>Metazoa</taxon>
        <taxon>Spiralia</taxon>
        <taxon>Lophotrochozoa</taxon>
        <taxon>Mollusca</taxon>
        <taxon>Gastropoda</taxon>
        <taxon>Caenogastropoda</taxon>
        <taxon>Sorbeoconcha</taxon>
        <taxon>Cerithioidea</taxon>
        <taxon>Batillariidae</taxon>
        <taxon>Batillaria</taxon>
    </lineage>
</organism>
<evidence type="ECO:0000313" key="3">
    <source>
        <dbReference type="Proteomes" id="UP001519460"/>
    </source>
</evidence>
<name>A0ABD0JGF6_9CAEN</name>
<comment type="caution">
    <text evidence="2">The sequence shown here is derived from an EMBL/GenBank/DDBJ whole genome shotgun (WGS) entry which is preliminary data.</text>
</comment>
<protein>
    <submittedName>
        <fullName evidence="2">Uncharacterized protein</fullName>
    </submittedName>
</protein>
<reference evidence="2 3" key="1">
    <citation type="journal article" date="2023" name="Sci. Data">
        <title>Genome assembly of the Korean intertidal mud-creeper Batillaria attramentaria.</title>
        <authorList>
            <person name="Patra A.K."/>
            <person name="Ho P.T."/>
            <person name="Jun S."/>
            <person name="Lee S.J."/>
            <person name="Kim Y."/>
            <person name="Won Y.J."/>
        </authorList>
    </citation>
    <scope>NUCLEOTIDE SEQUENCE [LARGE SCALE GENOMIC DNA]</scope>
    <source>
        <strain evidence="2">Wonlab-2016</strain>
    </source>
</reference>
<evidence type="ECO:0000313" key="2">
    <source>
        <dbReference type="EMBL" id="KAK7473865.1"/>
    </source>
</evidence>
<gene>
    <name evidence="2" type="ORF">BaRGS_00034916</name>
</gene>
<feature type="region of interest" description="Disordered" evidence="1">
    <location>
        <begin position="9"/>
        <end position="54"/>
    </location>
</feature>
<accession>A0ABD0JGF6</accession>
<dbReference type="Proteomes" id="UP001519460">
    <property type="component" value="Unassembled WGS sequence"/>
</dbReference>
<evidence type="ECO:0000256" key="1">
    <source>
        <dbReference type="SAM" id="MobiDB-lite"/>
    </source>
</evidence>